<dbReference type="EMBL" id="JBBNOP010000001">
    <property type="protein sequence ID" value="MEQ3361442.1"/>
    <property type="molecule type" value="Genomic_DNA"/>
</dbReference>
<protein>
    <submittedName>
        <fullName evidence="1">Uncharacterized protein</fullName>
    </submittedName>
</protein>
<dbReference type="InterPro" id="IPR051805">
    <property type="entry name" value="Dehydratase_Activator_Redct"/>
</dbReference>
<dbReference type="PANTHER" id="PTHR32329:SF2">
    <property type="entry name" value="BIFUNCTIONAL PROTEIN [INCLUDES 2-HYDROXYACYL-COA DEHYDRATASE (N-TER) AND ITS ACTIVATOR DOMAIN (C_TERM)"/>
    <property type="match status" value="1"/>
</dbReference>
<keyword evidence="2" id="KW-1185">Reference proteome</keyword>
<dbReference type="Proteomes" id="UP001487305">
    <property type="component" value="Unassembled WGS sequence"/>
</dbReference>
<reference evidence="1 2" key="1">
    <citation type="submission" date="2024-04" db="EMBL/GenBank/DDBJ databases">
        <title>Human intestinal bacterial collection.</title>
        <authorList>
            <person name="Pauvert C."/>
            <person name="Hitch T.C.A."/>
            <person name="Clavel T."/>
        </authorList>
    </citation>
    <scope>NUCLEOTIDE SEQUENCE [LARGE SCALE GENOMIC DNA]</scope>
    <source>
        <strain evidence="1 2">CLA-KB-H42</strain>
    </source>
</reference>
<sequence>MIVIPFLSSHHAPLIRSALAGIGLDCLVVDDSGGQVIARGMESVNNDACYASILSVGQLLSVADGLCDGERAGCGANTQCGGGGMAADAVSSDRIDVIVSQLCPHCRAGDLSEQIKRAFESASPALGCVRSIAEAASMLPAGSLRRLSEALVLGDALLQVELAVRPHLPDGKRAAFERLIARWRDTMRFWLAQGSSTPFSSLLEAFDRAVHPFFSCERFGRPLIGVIGAPGAVFNVGINNDLVRCLEREGCEAAVPYLAPIAARALALQKGGERFAEHVEACCETAAKTMACVRFPCPSVSELRRRGTEVVPEWVDCGMGWALAGQALLFAEGGVDGIAYARTFGCLSGHVCGQGIMKRLREIGNGRGSPVAYATIEYDPGTSALNQANRIKLLAAIARGGS</sequence>
<evidence type="ECO:0000313" key="2">
    <source>
        <dbReference type="Proteomes" id="UP001487305"/>
    </source>
</evidence>
<evidence type="ECO:0000313" key="1">
    <source>
        <dbReference type="EMBL" id="MEQ3361442.1"/>
    </source>
</evidence>
<name>A0ABV1JBJ9_9ACTN</name>
<organism evidence="1 2">
    <name type="scientific">Raoultibacter massiliensis</name>
    <dbReference type="NCBI Taxonomy" id="1852371"/>
    <lineage>
        <taxon>Bacteria</taxon>
        <taxon>Bacillati</taxon>
        <taxon>Actinomycetota</taxon>
        <taxon>Coriobacteriia</taxon>
        <taxon>Eggerthellales</taxon>
        <taxon>Eggerthellaceae</taxon>
        <taxon>Raoultibacter</taxon>
    </lineage>
</organism>
<dbReference type="RefSeq" id="WP_349227008.1">
    <property type="nucleotide sequence ID" value="NZ_JBBNOP010000001.1"/>
</dbReference>
<comment type="caution">
    <text evidence="1">The sequence shown here is derived from an EMBL/GenBank/DDBJ whole genome shotgun (WGS) entry which is preliminary data.</text>
</comment>
<accession>A0ABV1JBJ9</accession>
<gene>
    <name evidence="1" type="ORF">AAA083_00470</name>
</gene>
<dbReference type="PANTHER" id="PTHR32329">
    <property type="entry name" value="BIFUNCTIONAL PROTEIN [INCLUDES 2-HYDROXYACYL-COA DEHYDRATASE (N-TER) AND ITS ACTIVATOR DOMAIN (C_TERM)-RELATED"/>
    <property type="match status" value="1"/>
</dbReference>
<proteinExistence type="predicted"/>